<feature type="transmembrane region" description="Helical" evidence="6">
    <location>
        <begin position="288"/>
        <end position="310"/>
    </location>
</feature>
<dbReference type="InterPro" id="IPR002797">
    <property type="entry name" value="Polysacc_synth"/>
</dbReference>
<dbReference type="PANTHER" id="PTHR30250:SF11">
    <property type="entry name" value="O-ANTIGEN TRANSPORTER-RELATED"/>
    <property type="match status" value="1"/>
</dbReference>
<feature type="transmembrane region" description="Helical" evidence="6">
    <location>
        <begin position="416"/>
        <end position="434"/>
    </location>
</feature>
<feature type="transmembrane region" description="Helical" evidence="6">
    <location>
        <begin position="79"/>
        <end position="98"/>
    </location>
</feature>
<feature type="transmembrane region" description="Helical" evidence="6">
    <location>
        <begin position="440"/>
        <end position="461"/>
    </location>
</feature>
<feature type="transmembrane region" description="Helical" evidence="6">
    <location>
        <begin position="12"/>
        <end position="33"/>
    </location>
</feature>
<feature type="transmembrane region" description="Helical" evidence="6">
    <location>
        <begin position="177"/>
        <end position="195"/>
    </location>
</feature>
<feature type="transmembrane region" description="Helical" evidence="6">
    <location>
        <begin position="253"/>
        <end position="276"/>
    </location>
</feature>
<dbReference type="InterPro" id="IPR050833">
    <property type="entry name" value="Poly_Biosynth_Transport"/>
</dbReference>
<evidence type="ECO:0000313" key="7">
    <source>
        <dbReference type="EMBL" id="PRN01360.1"/>
    </source>
</evidence>
<comment type="subcellular location">
    <subcellularLocation>
        <location evidence="1">Cell membrane</location>
        <topology evidence="1">Multi-pass membrane protein</topology>
    </subcellularLocation>
</comment>
<feature type="transmembrane region" description="Helical" evidence="6">
    <location>
        <begin position="216"/>
        <end position="233"/>
    </location>
</feature>
<keyword evidence="2" id="KW-1003">Cell membrane</keyword>
<evidence type="ECO:0000256" key="3">
    <source>
        <dbReference type="ARBA" id="ARBA00022692"/>
    </source>
</evidence>
<feature type="transmembrane region" description="Helical" evidence="6">
    <location>
        <begin position="356"/>
        <end position="379"/>
    </location>
</feature>
<feature type="transmembrane region" description="Helical" evidence="6">
    <location>
        <begin position="118"/>
        <end position="137"/>
    </location>
</feature>
<dbReference type="Proteomes" id="UP000238811">
    <property type="component" value="Unassembled WGS sequence"/>
</dbReference>
<reference evidence="7 8" key="1">
    <citation type="submission" date="2017-09" db="EMBL/GenBank/DDBJ databases">
        <title>Reassesment of A. cryaerophilus.</title>
        <authorList>
            <person name="Perez-Cataluna A."/>
            <person name="Collado L."/>
            <person name="Salgado O."/>
            <person name="Lefinanco V."/>
            <person name="Figueras M.J."/>
        </authorList>
    </citation>
    <scope>NUCLEOTIDE SEQUENCE [LARGE SCALE GENOMIC DNA]</scope>
    <source>
        <strain evidence="7 8">LMG 10229</strain>
    </source>
</reference>
<evidence type="ECO:0000256" key="1">
    <source>
        <dbReference type="ARBA" id="ARBA00004651"/>
    </source>
</evidence>
<evidence type="ECO:0000256" key="2">
    <source>
        <dbReference type="ARBA" id="ARBA00022475"/>
    </source>
</evidence>
<evidence type="ECO:0000313" key="8">
    <source>
        <dbReference type="Proteomes" id="UP000238811"/>
    </source>
</evidence>
<comment type="caution">
    <text evidence="7">The sequence shown here is derived from an EMBL/GenBank/DDBJ whole genome shotgun (WGS) entry which is preliminary data.</text>
</comment>
<dbReference type="PANTHER" id="PTHR30250">
    <property type="entry name" value="PST FAMILY PREDICTED COLANIC ACID TRANSPORTER"/>
    <property type="match status" value="1"/>
</dbReference>
<keyword evidence="4 6" id="KW-1133">Transmembrane helix</keyword>
<evidence type="ECO:0000256" key="5">
    <source>
        <dbReference type="ARBA" id="ARBA00023136"/>
    </source>
</evidence>
<evidence type="ECO:0000256" key="6">
    <source>
        <dbReference type="SAM" id="Phobius"/>
    </source>
</evidence>
<name>A0A2S9TR99_9BACT</name>
<dbReference type="EMBL" id="NXGD01000002">
    <property type="protein sequence ID" value="PRN01360.1"/>
    <property type="molecule type" value="Genomic_DNA"/>
</dbReference>
<feature type="transmembrane region" description="Helical" evidence="6">
    <location>
        <begin position="322"/>
        <end position="344"/>
    </location>
</feature>
<dbReference type="AlphaFoldDB" id="A0A2S9TR99"/>
<proteinExistence type="predicted"/>
<keyword evidence="3 6" id="KW-0812">Transmembrane</keyword>
<feature type="transmembrane region" description="Helical" evidence="6">
    <location>
        <begin position="385"/>
        <end position="404"/>
    </location>
</feature>
<protein>
    <submittedName>
        <fullName evidence="7">Uncharacterized protein</fullName>
    </submittedName>
</protein>
<gene>
    <name evidence="7" type="ORF">CJ668_02515</name>
</gene>
<accession>A0A2S9TR99</accession>
<keyword evidence="5 6" id="KW-0472">Membrane</keyword>
<sequence length="477" mass="54032">MIKSFIKNSFIYTIATVLTRGIAIFLVPIYTRYLTPAEYGIIDYFMILASIINLTIALEISQAVARYYQDAVGAKEKRSYVATAFLFTIFVYVLYFLISFVFSNEFAYLFLDDENMSILFIVASGAIATNGIFYFVQNQLKFEIRPKDFAVVSIVNVIVLAFVAIYLLVIAGLKVESIFIAQIIANILASILGVYMARKSYGFLFVYEKFKEMISFSYPLIFSGVAVFIAIFIDRIAIKDLLGLDELGIYGVAYRFAAVASLVMIGFQSSLMPLVYKHYKEPNTPKDISKIFNIFSIFALFVVTGSIIFAKEMVILFTTEAFYSSHRLIAILVLVVFFSNMYIFAPGIGIAKKTKLTAMITIISAILNTILNYTLIPIFGLNGAAYASLISAIVAFFMYLLLAYKYYPIPYKTKELFFSFIFVLIFSYGVVSMFDEINLISIIVKIVLLLFVFVCISFILVDKQDLEKIKFKLKRSF</sequence>
<feature type="transmembrane region" description="Helical" evidence="6">
    <location>
        <begin position="149"/>
        <end position="171"/>
    </location>
</feature>
<feature type="transmembrane region" description="Helical" evidence="6">
    <location>
        <begin position="39"/>
        <end position="58"/>
    </location>
</feature>
<dbReference type="Pfam" id="PF01943">
    <property type="entry name" value="Polysacc_synt"/>
    <property type="match status" value="1"/>
</dbReference>
<dbReference type="GO" id="GO:0005886">
    <property type="term" value="C:plasma membrane"/>
    <property type="evidence" value="ECO:0007669"/>
    <property type="project" value="UniProtKB-SubCell"/>
</dbReference>
<organism evidence="7 8">
    <name type="scientific">Aliarcobacter cryaerophilus</name>
    <dbReference type="NCBI Taxonomy" id="28198"/>
    <lineage>
        <taxon>Bacteria</taxon>
        <taxon>Pseudomonadati</taxon>
        <taxon>Campylobacterota</taxon>
        <taxon>Epsilonproteobacteria</taxon>
        <taxon>Campylobacterales</taxon>
        <taxon>Arcobacteraceae</taxon>
        <taxon>Aliarcobacter</taxon>
    </lineage>
</organism>
<evidence type="ECO:0000256" key="4">
    <source>
        <dbReference type="ARBA" id="ARBA00022989"/>
    </source>
</evidence>